<dbReference type="NCBIfam" id="NF008676">
    <property type="entry name" value="PRK11689.1"/>
    <property type="match status" value="1"/>
</dbReference>
<evidence type="ECO:0000256" key="4">
    <source>
        <dbReference type="ARBA" id="ARBA00022989"/>
    </source>
</evidence>
<dbReference type="InterPro" id="IPR037185">
    <property type="entry name" value="EmrE-like"/>
</dbReference>
<dbReference type="SUPFAM" id="SSF103481">
    <property type="entry name" value="Multidrug resistance efflux transporter EmrE"/>
    <property type="match status" value="1"/>
</dbReference>
<dbReference type="AlphaFoldDB" id="A0A0C1Y9B6"/>
<evidence type="ECO:0000256" key="5">
    <source>
        <dbReference type="ARBA" id="ARBA00023136"/>
    </source>
</evidence>
<dbReference type="InterPro" id="IPR000620">
    <property type="entry name" value="EamA_dom"/>
</dbReference>
<dbReference type="STRING" id="709839.TSA66_07435"/>
<organism evidence="8 9">
    <name type="scientific">Noviherbaspirillum autotrophicum</name>
    <dbReference type="NCBI Taxonomy" id="709839"/>
    <lineage>
        <taxon>Bacteria</taxon>
        <taxon>Pseudomonadati</taxon>
        <taxon>Pseudomonadota</taxon>
        <taxon>Betaproteobacteria</taxon>
        <taxon>Burkholderiales</taxon>
        <taxon>Oxalobacteraceae</taxon>
        <taxon>Noviherbaspirillum</taxon>
    </lineage>
</organism>
<feature type="transmembrane region" description="Helical" evidence="6">
    <location>
        <begin position="37"/>
        <end position="55"/>
    </location>
</feature>
<evidence type="ECO:0000259" key="7">
    <source>
        <dbReference type="Pfam" id="PF00892"/>
    </source>
</evidence>
<evidence type="ECO:0000313" key="8">
    <source>
        <dbReference type="EMBL" id="KIF83558.1"/>
    </source>
</evidence>
<dbReference type="PANTHER" id="PTHR32322:SF18">
    <property type="entry name" value="S-ADENOSYLMETHIONINE_S-ADENOSYLHOMOCYSTEINE TRANSPORTER"/>
    <property type="match status" value="1"/>
</dbReference>
<proteinExistence type="predicted"/>
<keyword evidence="9" id="KW-1185">Reference proteome</keyword>
<evidence type="ECO:0000256" key="2">
    <source>
        <dbReference type="ARBA" id="ARBA00022475"/>
    </source>
</evidence>
<dbReference type="EMBL" id="JWJG01000028">
    <property type="protein sequence ID" value="KIF83558.1"/>
    <property type="molecule type" value="Genomic_DNA"/>
</dbReference>
<feature type="transmembrane region" description="Helical" evidence="6">
    <location>
        <begin position="219"/>
        <end position="239"/>
    </location>
</feature>
<keyword evidence="2" id="KW-1003">Cell membrane</keyword>
<dbReference type="InterPro" id="IPR050638">
    <property type="entry name" value="AA-Vitamin_Transporters"/>
</dbReference>
<evidence type="ECO:0000256" key="6">
    <source>
        <dbReference type="SAM" id="Phobius"/>
    </source>
</evidence>
<gene>
    <name evidence="8" type="ORF">TSA66_07435</name>
</gene>
<feature type="transmembrane region" description="Helical" evidence="6">
    <location>
        <begin position="188"/>
        <end position="207"/>
    </location>
</feature>
<protein>
    <submittedName>
        <fullName evidence="8">Aromatic amino acid exporter</fullName>
    </submittedName>
</protein>
<comment type="caution">
    <text evidence="8">The sequence shown here is derived from an EMBL/GenBank/DDBJ whole genome shotgun (WGS) entry which is preliminary data.</text>
</comment>
<comment type="subcellular location">
    <subcellularLocation>
        <location evidence="1">Cell membrane</location>
        <topology evidence="1">Multi-pass membrane protein</topology>
    </subcellularLocation>
</comment>
<evidence type="ECO:0000256" key="3">
    <source>
        <dbReference type="ARBA" id="ARBA00022692"/>
    </source>
</evidence>
<feature type="transmembrane region" description="Helical" evidence="6">
    <location>
        <begin position="123"/>
        <end position="141"/>
    </location>
</feature>
<dbReference type="Proteomes" id="UP000031572">
    <property type="component" value="Unassembled WGS sequence"/>
</dbReference>
<keyword evidence="3 6" id="KW-0812">Transmembrane</keyword>
<evidence type="ECO:0000256" key="1">
    <source>
        <dbReference type="ARBA" id="ARBA00004651"/>
    </source>
</evidence>
<sequence length="300" mass="32116">MSTSPARAGNVGGVLAILLWSATVGLFRSIGEALGPVGGPAVIFTISGMLVVLFAGIPSIRTFDRRYLLVSGILFVAYEISLALSIGYAHDRSQAMEVGMINYLWPSLTMLFAVLLRQQSASIRLLAPGITLAFLGIVWVMKGNDAFSVARLAENFADNPLAYALAFLAAFLWAAYSVLSRRYGNGKSAVGLFLLATAGVLWLRYFQSDQPPMHVSLPAAVQVMVLGAFTATAYSAWNFGIQRGSIGLLAALSYFTPVLSSCLSSLWLGVTPSWTFWLGVAMVTAGSLMSWAATRLPGRR</sequence>
<keyword evidence="5 6" id="KW-0472">Membrane</keyword>
<name>A0A0C1Y9B6_9BURK</name>
<dbReference type="Pfam" id="PF00892">
    <property type="entry name" value="EamA"/>
    <property type="match status" value="1"/>
</dbReference>
<feature type="transmembrane region" description="Helical" evidence="6">
    <location>
        <begin position="12"/>
        <end position="31"/>
    </location>
</feature>
<accession>A0A0C1Y9B6</accession>
<dbReference type="PANTHER" id="PTHR32322">
    <property type="entry name" value="INNER MEMBRANE TRANSPORTER"/>
    <property type="match status" value="1"/>
</dbReference>
<feature type="transmembrane region" description="Helical" evidence="6">
    <location>
        <begin position="161"/>
        <end position="179"/>
    </location>
</feature>
<feature type="transmembrane region" description="Helical" evidence="6">
    <location>
        <begin position="246"/>
        <end position="268"/>
    </location>
</feature>
<dbReference type="GO" id="GO:0005886">
    <property type="term" value="C:plasma membrane"/>
    <property type="evidence" value="ECO:0007669"/>
    <property type="project" value="UniProtKB-SubCell"/>
</dbReference>
<reference evidence="8 9" key="1">
    <citation type="submission" date="2014-12" db="EMBL/GenBank/DDBJ databases">
        <title>Denitrispirillum autotrophicum gen. nov., sp. nov., Denitrifying, Facultatively Autotrophic Bacteria Isolated from Rice Paddy Soil.</title>
        <authorList>
            <person name="Ishii S."/>
            <person name="Ashida N."/>
            <person name="Ohno H."/>
            <person name="Otsuka S."/>
            <person name="Yokota A."/>
            <person name="Senoo K."/>
        </authorList>
    </citation>
    <scope>NUCLEOTIDE SEQUENCE [LARGE SCALE GENOMIC DNA]</scope>
    <source>
        <strain evidence="8 9">TSA66</strain>
    </source>
</reference>
<feature type="transmembrane region" description="Helical" evidence="6">
    <location>
        <begin position="274"/>
        <end position="294"/>
    </location>
</feature>
<feature type="transmembrane region" description="Helical" evidence="6">
    <location>
        <begin position="67"/>
        <end position="88"/>
    </location>
</feature>
<feature type="transmembrane region" description="Helical" evidence="6">
    <location>
        <begin position="100"/>
        <end position="116"/>
    </location>
</feature>
<keyword evidence="4 6" id="KW-1133">Transmembrane helix</keyword>
<feature type="domain" description="EamA" evidence="7">
    <location>
        <begin position="162"/>
        <end position="290"/>
    </location>
</feature>
<evidence type="ECO:0000313" key="9">
    <source>
        <dbReference type="Proteomes" id="UP000031572"/>
    </source>
</evidence>